<dbReference type="PANTHER" id="PTHR19836:SF19">
    <property type="entry name" value="SMALL RIBOSOMAL SUBUNIT PROTEIN US14M"/>
    <property type="match status" value="1"/>
</dbReference>
<comment type="subcellular location">
    <subcellularLocation>
        <location evidence="5">Plastid</location>
        <location evidence="5">Chloroplast</location>
    </subcellularLocation>
</comment>
<evidence type="ECO:0000256" key="2">
    <source>
        <dbReference type="ARBA" id="ARBA00022980"/>
    </source>
</evidence>
<dbReference type="FunFam" id="1.10.287.1480:FF:000001">
    <property type="entry name" value="30S ribosomal protein S14"/>
    <property type="match status" value="1"/>
</dbReference>
<geneLocation type="chloroplast" evidence="6"/>
<dbReference type="InterPro" id="IPR018271">
    <property type="entry name" value="Ribosomal_uS14_CS"/>
</dbReference>
<keyword evidence="5" id="KW-0694">RNA-binding</keyword>
<dbReference type="Gene3D" id="1.10.287.1480">
    <property type="match status" value="1"/>
</dbReference>
<organism evidence="6">
    <name type="scientific">Cosmarium botrytis</name>
    <dbReference type="NCBI Taxonomy" id="33101"/>
    <lineage>
        <taxon>Eukaryota</taxon>
        <taxon>Viridiplantae</taxon>
        <taxon>Streptophyta</taxon>
        <taxon>Zygnematophyceae</taxon>
        <taxon>Zygnematophycidae</taxon>
        <taxon>Desmidiales</taxon>
        <taxon>Desmidiaceae</taxon>
        <taxon>Cosmarium</taxon>
    </lineage>
</organism>
<sequence>MGTKTNSDSIKIFIHFYFSGGEHFMAKKSMIERDKKRKMLAAKYSDQRKQLKEQIHQSLSLDDKAQLYRKLQSLPRNSAPTRITRRCFVTGRPKAVYRDFGLSRHVLREMAHACLLPGVIKSSW</sequence>
<dbReference type="InterPro" id="IPR023036">
    <property type="entry name" value="Ribosomal_uS14_bac/plastid"/>
</dbReference>
<evidence type="ECO:0000256" key="1">
    <source>
        <dbReference type="ARBA" id="ARBA00009083"/>
    </source>
</evidence>
<dbReference type="RefSeq" id="YP_009258569.1">
    <property type="nucleotide sequence ID" value="NC_030357.1"/>
</dbReference>
<dbReference type="GO" id="GO:0006412">
    <property type="term" value="P:translation"/>
    <property type="evidence" value="ECO:0007669"/>
    <property type="project" value="UniProtKB-UniRule"/>
</dbReference>
<name>A0A191T5F7_9VIRI</name>
<dbReference type="GO" id="GO:0015935">
    <property type="term" value="C:small ribosomal subunit"/>
    <property type="evidence" value="ECO:0007669"/>
    <property type="project" value="TreeGrafter"/>
</dbReference>
<accession>A0A191T5F7</accession>
<comment type="similarity">
    <text evidence="1 5">Belongs to the universal ribosomal protein uS14 family.</text>
</comment>
<dbReference type="NCBIfam" id="NF006477">
    <property type="entry name" value="PRK08881.1"/>
    <property type="match status" value="1"/>
</dbReference>
<dbReference type="GO" id="GO:0003735">
    <property type="term" value="F:structural constituent of ribosome"/>
    <property type="evidence" value="ECO:0007669"/>
    <property type="project" value="InterPro"/>
</dbReference>
<dbReference type="HAMAP" id="MF_00537">
    <property type="entry name" value="Ribosomal_uS14_1"/>
    <property type="match status" value="1"/>
</dbReference>
<dbReference type="Pfam" id="PF00253">
    <property type="entry name" value="Ribosomal_S14"/>
    <property type="match status" value="1"/>
</dbReference>
<evidence type="ECO:0000256" key="4">
    <source>
        <dbReference type="ARBA" id="ARBA00035247"/>
    </source>
</evidence>
<dbReference type="AlphaFoldDB" id="A0A191T5F7"/>
<dbReference type="GO" id="GO:0019843">
    <property type="term" value="F:rRNA binding"/>
    <property type="evidence" value="ECO:0007669"/>
    <property type="project" value="UniProtKB-UniRule"/>
</dbReference>
<dbReference type="PROSITE" id="PS00527">
    <property type="entry name" value="RIBOSOMAL_S14"/>
    <property type="match status" value="1"/>
</dbReference>
<dbReference type="GO" id="GO:0009507">
    <property type="term" value="C:chloroplast"/>
    <property type="evidence" value="ECO:0007669"/>
    <property type="project" value="UniProtKB-SubCell"/>
</dbReference>
<keyword evidence="6" id="KW-0150">Chloroplast</keyword>
<comment type="subunit">
    <text evidence="5">Part of the 30S ribosomal subunit.</text>
</comment>
<evidence type="ECO:0000256" key="5">
    <source>
        <dbReference type="HAMAP-Rule" id="MF_00537"/>
    </source>
</evidence>
<reference evidence="6" key="1">
    <citation type="journal article" date="2016" name="Front. Plant Sci.">
        <title>Comparative Chloroplast Genome Analyses of Streptophyte Green Algae Uncover Major Structural Alterations in the Klebsormidiophyceae, Coleochaetophyceae and Zygnematophyceae.</title>
        <authorList>
            <person name="Lemieux C."/>
            <person name="Otis C."/>
            <person name="Turmel M."/>
        </authorList>
    </citation>
    <scope>NUCLEOTIDE SEQUENCE</scope>
</reference>
<dbReference type="EMBL" id="KU646492">
    <property type="protein sequence ID" value="ANI25624.1"/>
    <property type="molecule type" value="Genomic_DNA"/>
</dbReference>
<dbReference type="SUPFAM" id="SSF57716">
    <property type="entry name" value="Glucocorticoid receptor-like (DNA-binding domain)"/>
    <property type="match status" value="1"/>
</dbReference>
<keyword evidence="3 5" id="KW-0687">Ribonucleoprotein</keyword>
<dbReference type="InterPro" id="IPR001209">
    <property type="entry name" value="Ribosomal_uS14"/>
</dbReference>
<dbReference type="PANTHER" id="PTHR19836">
    <property type="entry name" value="30S RIBOSOMAL PROTEIN S14"/>
    <property type="match status" value="1"/>
</dbReference>
<keyword evidence="2 5" id="KW-0689">Ribosomal protein</keyword>
<dbReference type="GeneID" id="27984970"/>
<proteinExistence type="inferred from homology"/>
<keyword evidence="5" id="KW-0699">rRNA-binding</keyword>
<evidence type="ECO:0000256" key="3">
    <source>
        <dbReference type="ARBA" id="ARBA00023274"/>
    </source>
</evidence>
<comment type="function">
    <text evidence="5">Binds 16S rRNA, required for the assembly of 30S particles.</text>
</comment>
<gene>
    <name evidence="5 6" type="primary">rps14</name>
</gene>
<keyword evidence="6" id="KW-0934">Plastid</keyword>
<evidence type="ECO:0000313" key="6">
    <source>
        <dbReference type="EMBL" id="ANI25624.1"/>
    </source>
</evidence>
<protein>
    <recommendedName>
        <fullName evidence="4 5">Small ribosomal subunit protein uS14c</fullName>
    </recommendedName>
</protein>